<dbReference type="PANTHER" id="PTHR46579">
    <property type="entry name" value="F5/8 TYPE C DOMAIN-CONTAINING PROTEIN-RELATED"/>
    <property type="match status" value="1"/>
</dbReference>
<keyword evidence="2" id="KW-1185">Reference proteome</keyword>
<accession>A0ABN8QX15</accession>
<evidence type="ECO:0000313" key="1">
    <source>
        <dbReference type="EMBL" id="CAH3170335.1"/>
    </source>
</evidence>
<dbReference type="Proteomes" id="UP001159405">
    <property type="component" value="Unassembled WGS sequence"/>
</dbReference>
<proteinExistence type="predicted"/>
<dbReference type="EMBL" id="CALNXK010000155">
    <property type="protein sequence ID" value="CAH3170335.1"/>
    <property type="molecule type" value="Genomic_DNA"/>
</dbReference>
<gene>
    <name evidence="1" type="ORF">PLOB_00010621</name>
</gene>
<evidence type="ECO:0000313" key="2">
    <source>
        <dbReference type="Proteomes" id="UP001159405"/>
    </source>
</evidence>
<organism evidence="1 2">
    <name type="scientific">Porites lobata</name>
    <dbReference type="NCBI Taxonomy" id="104759"/>
    <lineage>
        <taxon>Eukaryota</taxon>
        <taxon>Metazoa</taxon>
        <taxon>Cnidaria</taxon>
        <taxon>Anthozoa</taxon>
        <taxon>Hexacorallia</taxon>
        <taxon>Scleractinia</taxon>
        <taxon>Fungiina</taxon>
        <taxon>Poritidae</taxon>
        <taxon>Porites</taxon>
    </lineage>
</organism>
<dbReference type="PANTHER" id="PTHR46579:SF1">
    <property type="entry name" value="F5_8 TYPE C DOMAIN-CONTAINING PROTEIN"/>
    <property type="match status" value="1"/>
</dbReference>
<reference evidence="1 2" key="1">
    <citation type="submission" date="2022-05" db="EMBL/GenBank/DDBJ databases">
        <authorList>
            <consortium name="Genoscope - CEA"/>
            <person name="William W."/>
        </authorList>
    </citation>
    <scope>NUCLEOTIDE SEQUENCE [LARGE SCALE GENOMIC DNA]</scope>
</reference>
<comment type="caution">
    <text evidence="1">The sequence shown here is derived from an EMBL/GenBank/DDBJ whole genome shotgun (WGS) entry which is preliminary data.</text>
</comment>
<protein>
    <submittedName>
        <fullName evidence="1">Uncharacterized protein</fullName>
    </submittedName>
</protein>
<name>A0ABN8QX15_9CNID</name>
<sequence length="485" mass="55702">MVQYNGFCSCCYCMVLGMSCKSRHRGRVTVFPFNFESNNGLAKERTKESMVADGLQFLQGTSGGKPVNGMKGVCQFASLKHYDISKGVCLDYMHGVLLGVTRQLMALWFDSKHKDQPWYCGDRVSIIDERLCSIHPPMNITRTPRPIETHRKYFKATEYRNWLFYYSVPCLVGVLPDVYLHHFMLLAFSVWLVNQQTISPEEVNQSGNLLAKFVMLMDALYSERHMTINIHNLLHIHASVHNLGPLWANSTFDFEDANGELTALFHGTQNIDMQIASSVSAVKIAPDLARKLDKDSPSYSLYRRMKFGKEQKSTKLEDGVHLLGAFTDFEVPETIEQHIKDFTGDLALGRCQSFKRAIIRGEVFHSKSYGRVSRRNSYTVTYEDSQKRRECGQIQYFVKHTPICQRACIALCQCNKDQHFAIVVHMEPLRDSNLLEKAGIEGIQKQLQIMQKPRYTNMSNVLSVFKPLDKLIVQLSFCFWKIFFF</sequence>